<evidence type="ECO:0000313" key="4">
    <source>
        <dbReference type="Proteomes" id="UP000541033"/>
    </source>
</evidence>
<evidence type="ECO:0000256" key="2">
    <source>
        <dbReference type="SAM" id="Phobius"/>
    </source>
</evidence>
<protein>
    <recommendedName>
        <fullName evidence="1">Signal peptidase I</fullName>
        <ecNumber evidence="1">3.4.21.89</ecNumber>
    </recommendedName>
</protein>
<evidence type="ECO:0000256" key="1">
    <source>
        <dbReference type="NCBIfam" id="TIGR02228"/>
    </source>
</evidence>
<reference evidence="3 4" key="1">
    <citation type="submission" date="2020-02" db="EMBL/GenBank/DDBJ databases">
        <title>Sequencing the genomes of 1000 actinobacteria strains.</title>
        <authorList>
            <person name="Klenk H.-P."/>
        </authorList>
    </citation>
    <scope>NUCLEOTIDE SEQUENCE [LARGE SCALE GENOMIC DNA]</scope>
    <source>
        <strain evidence="3 4">DSM 27960</strain>
    </source>
</reference>
<dbReference type="GO" id="GO:0016020">
    <property type="term" value="C:membrane"/>
    <property type="evidence" value="ECO:0007669"/>
    <property type="project" value="UniProtKB-UniRule"/>
</dbReference>
<keyword evidence="2" id="KW-0472">Membrane</keyword>
<feature type="transmembrane region" description="Helical" evidence="2">
    <location>
        <begin position="206"/>
        <end position="225"/>
    </location>
</feature>
<gene>
    <name evidence="3" type="ORF">FHX76_001315</name>
</gene>
<accession>A0A7X5R0Z9</accession>
<dbReference type="GO" id="GO:0004252">
    <property type="term" value="F:serine-type endopeptidase activity"/>
    <property type="evidence" value="ECO:0007669"/>
    <property type="project" value="UniProtKB-UniRule"/>
</dbReference>
<dbReference type="NCBIfam" id="TIGR02228">
    <property type="entry name" value="sigpep_I_arch"/>
    <property type="match status" value="1"/>
</dbReference>
<feature type="transmembrane region" description="Helical" evidence="2">
    <location>
        <begin position="21"/>
        <end position="46"/>
    </location>
</feature>
<dbReference type="InterPro" id="IPR001733">
    <property type="entry name" value="Peptidase_S26B"/>
</dbReference>
<feature type="transmembrane region" description="Helical" evidence="2">
    <location>
        <begin position="410"/>
        <end position="431"/>
    </location>
</feature>
<dbReference type="GO" id="GO:0006465">
    <property type="term" value="P:signal peptide processing"/>
    <property type="evidence" value="ECO:0007669"/>
    <property type="project" value="UniProtKB-UniRule"/>
</dbReference>
<dbReference type="CDD" id="cd06530">
    <property type="entry name" value="S26_SPase_I"/>
    <property type="match status" value="1"/>
</dbReference>
<dbReference type="GO" id="GO:0009003">
    <property type="term" value="F:signal peptidase activity"/>
    <property type="evidence" value="ECO:0007669"/>
    <property type="project" value="UniProtKB-EC"/>
</dbReference>
<keyword evidence="2" id="KW-0812">Transmembrane</keyword>
<name>A0A7X5R0Z9_9MICO</name>
<proteinExistence type="predicted"/>
<comment type="caution">
    <text evidence="3">The sequence shown here is derived from an EMBL/GenBank/DDBJ whole genome shotgun (WGS) entry which is preliminary data.</text>
</comment>
<dbReference type="Proteomes" id="UP000541033">
    <property type="component" value="Unassembled WGS sequence"/>
</dbReference>
<keyword evidence="4" id="KW-1185">Reference proteome</keyword>
<dbReference type="RefSeq" id="WP_208402455.1">
    <property type="nucleotide sequence ID" value="NZ_JAAMOX010000001.1"/>
</dbReference>
<dbReference type="InterPro" id="IPR019533">
    <property type="entry name" value="Peptidase_S26"/>
</dbReference>
<keyword evidence="3" id="KW-0378">Hydrolase</keyword>
<keyword evidence="2" id="KW-1133">Transmembrane helix</keyword>
<dbReference type="EC" id="3.4.21.89" evidence="1"/>
<dbReference type="AlphaFoldDB" id="A0A7X5R0Z9"/>
<sequence length="449" mass="46259">MTAHRIQPRHGRTGHSGMARIGSIGLTLASFAGLMCLVLVAVALVFKITLIMFSTGSMSPTIPAGSVAVVKEIPASEIRVGDVVTVDRQDQLPITHRVTSVVSASGGEAGATTFTMQGDANAVPDVAPYTATRARLVLFSVPGLAPFIVAASQPLVLGTISLAAAALITWAFWPREHAQRGGRYLASRRSRQASAHRDTEPATSGIAAVIGGGLVLVIALVPVLGVPVRAHAALHEEVIAGKWITLTSIGDRDLMGDITDGAVVPWQVGVSSTAKESGRISIALAASGTVTSGLDVRIRVCNTRWVDGACSGVEREVLPQRDVSLVPAVRNVREHMLTTMSPDTERWLLVEVSAPDDLGTGGSTVLSVHAWGSGDSVATPVLPGIPGSSGGSSVGGDRRADAGRLTGTGIVPFLLAPVAAAIGVGAVAFIARGRHRGAHRSDARRSGSS</sequence>
<evidence type="ECO:0000313" key="3">
    <source>
        <dbReference type="EMBL" id="NIH53447.1"/>
    </source>
</evidence>
<feature type="transmembrane region" description="Helical" evidence="2">
    <location>
        <begin position="147"/>
        <end position="173"/>
    </location>
</feature>
<dbReference type="EMBL" id="JAAMOX010000001">
    <property type="protein sequence ID" value="NIH53447.1"/>
    <property type="molecule type" value="Genomic_DNA"/>
</dbReference>
<organism evidence="3 4">
    <name type="scientific">Lysinibacter cavernae</name>
    <dbReference type="NCBI Taxonomy" id="1640652"/>
    <lineage>
        <taxon>Bacteria</taxon>
        <taxon>Bacillati</taxon>
        <taxon>Actinomycetota</taxon>
        <taxon>Actinomycetes</taxon>
        <taxon>Micrococcales</taxon>
        <taxon>Microbacteriaceae</taxon>
        <taxon>Lysinibacter</taxon>
    </lineage>
</organism>